<keyword evidence="5" id="KW-0862">Zinc</keyword>
<reference evidence="6" key="1">
    <citation type="submission" date="2022-07" db="EMBL/GenBank/DDBJ databases">
        <title>Alkalimarinus sp. nov., isolated from gut of a Alitta virens.</title>
        <authorList>
            <person name="Yang A.I."/>
            <person name="Shin N.-R."/>
        </authorList>
    </citation>
    <scope>NUCLEOTIDE SEQUENCE</scope>
    <source>
        <strain evidence="6">FA028</strain>
    </source>
</reference>
<dbReference type="SUPFAM" id="SSF53807">
    <property type="entry name" value="Helical backbone' metal receptor"/>
    <property type="match status" value="1"/>
</dbReference>
<keyword evidence="7" id="KW-1185">Reference proteome</keyword>
<keyword evidence="5" id="KW-0406">Ion transport</keyword>
<gene>
    <name evidence="6" type="ORF">NNL22_07980</name>
</gene>
<dbReference type="InterPro" id="IPR006127">
    <property type="entry name" value="ZnuA-like"/>
</dbReference>
<dbReference type="KEGG" id="asem:NNL22_07980"/>
<dbReference type="AlphaFoldDB" id="A0A9E8HL79"/>
<dbReference type="RefSeq" id="WP_251811749.1">
    <property type="nucleotide sequence ID" value="NZ_CP101527.1"/>
</dbReference>
<dbReference type="PANTHER" id="PTHR42953:SF3">
    <property type="entry name" value="HIGH-AFFINITY ZINC UPTAKE SYSTEM PROTEIN ZNUA"/>
    <property type="match status" value="1"/>
</dbReference>
<sequence length="326" mass="36016">MTKHSTFRRIANIKALFICITRRLAFALLGVFVTPAIVNAEKSSIADITVVSSIKPIQLISTAVMGGVGQSKVLLPPSANPHNYQLRPSQRALLSKADLFVWVGPELELFLVKVLGSSSVNELSLTNALKLGNAEPVEPSLHQHHHEEHDEHSHRGSFDPHIWLNPALTKQIATTIAEQLSAQYPALASQFQLNLEQFIKQLKITESEITQLFSGSKQVAIYTFHEAFTHFSDHYGMKIDGTITKTPESRPGAKHLSELAKEIAQNKKICLVKEPNFKAPYVDSLTRGTEVIVTIADPLATNIDNSATGYFEFITSIAKSFHKCTL</sequence>
<comment type="similarity">
    <text evidence="1">Belongs to the bacterial solute-binding protein 9 family.</text>
</comment>
<name>A0A9E8HL79_9ALTE</name>
<evidence type="ECO:0000256" key="1">
    <source>
        <dbReference type="ARBA" id="ARBA00011028"/>
    </source>
</evidence>
<evidence type="ECO:0000313" key="7">
    <source>
        <dbReference type="Proteomes" id="UP001164472"/>
    </source>
</evidence>
<keyword evidence="3" id="KW-0813">Transport</keyword>
<dbReference type="GO" id="GO:0046872">
    <property type="term" value="F:metal ion binding"/>
    <property type="evidence" value="ECO:0007669"/>
    <property type="project" value="InterPro"/>
</dbReference>
<evidence type="ECO:0000256" key="3">
    <source>
        <dbReference type="ARBA" id="ARBA00022448"/>
    </source>
</evidence>
<accession>A0A9E8HL79</accession>
<evidence type="ECO:0000256" key="5">
    <source>
        <dbReference type="ARBA" id="ARBA00022906"/>
    </source>
</evidence>
<keyword evidence="5" id="KW-0864">Zinc transport</keyword>
<dbReference type="InterPro" id="IPR050492">
    <property type="entry name" value="Bact_metal-bind_prot9"/>
</dbReference>
<evidence type="ECO:0000256" key="2">
    <source>
        <dbReference type="ARBA" id="ARBA00015915"/>
    </source>
</evidence>
<proteinExistence type="inferred from homology"/>
<dbReference type="GO" id="GO:0006829">
    <property type="term" value="P:zinc ion transport"/>
    <property type="evidence" value="ECO:0007669"/>
    <property type="project" value="UniProtKB-KW"/>
</dbReference>
<organism evidence="6 7">
    <name type="scientific">Alkalimarinus sediminis</name>
    <dbReference type="NCBI Taxonomy" id="1632866"/>
    <lineage>
        <taxon>Bacteria</taxon>
        <taxon>Pseudomonadati</taxon>
        <taxon>Pseudomonadota</taxon>
        <taxon>Gammaproteobacteria</taxon>
        <taxon>Alteromonadales</taxon>
        <taxon>Alteromonadaceae</taxon>
        <taxon>Alkalimarinus</taxon>
    </lineage>
</organism>
<evidence type="ECO:0000256" key="4">
    <source>
        <dbReference type="ARBA" id="ARBA00022729"/>
    </source>
</evidence>
<dbReference type="Gene3D" id="3.40.50.1980">
    <property type="entry name" value="Nitrogenase molybdenum iron protein domain"/>
    <property type="match status" value="2"/>
</dbReference>
<evidence type="ECO:0000313" key="6">
    <source>
        <dbReference type="EMBL" id="UZW76509.1"/>
    </source>
</evidence>
<dbReference type="Proteomes" id="UP001164472">
    <property type="component" value="Chromosome"/>
</dbReference>
<dbReference type="PANTHER" id="PTHR42953">
    <property type="entry name" value="HIGH-AFFINITY ZINC UPTAKE SYSTEM PROTEIN ZNUA-RELATED"/>
    <property type="match status" value="1"/>
</dbReference>
<dbReference type="EMBL" id="CP101527">
    <property type="protein sequence ID" value="UZW76509.1"/>
    <property type="molecule type" value="Genomic_DNA"/>
</dbReference>
<protein>
    <recommendedName>
        <fullName evidence="2">High-affinity zinc uptake system protein ZnuA</fullName>
    </recommendedName>
</protein>
<keyword evidence="4" id="KW-0732">Signal</keyword>
<dbReference type="Pfam" id="PF01297">
    <property type="entry name" value="ZnuA"/>
    <property type="match status" value="1"/>
</dbReference>